<dbReference type="InterPro" id="IPR001045">
    <property type="entry name" value="Spermi_synthase"/>
</dbReference>
<comment type="similarity">
    <text evidence="1">Belongs to the spermidine/spermine synthase family.</text>
</comment>
<dbReference type="GO" id="GO:0006596">
    <property type="term" value="P:polyamine biosynthetic process"/>
    <property type="evidence" value="ECO:0007669"/>
    <property type="project" value="UniProtKB-KW"/>
</dbReference>
<dbReference type="SUPFAM" id="SSF53335">
    <property type="entry name" value="S-adenosyl-L-methionine-dependent methyltransferases"/>
    <property type="match status" value="1"/>
</dbReference>
<dbReference type="EMBL" id="MN739677">
    <property type="protein sequence ID" value="QHT20224.1"/>
    <property type="molecule type" value="Genomic_DNA"/>
</dbReference>
<evidence type="ECO:0000259" key="4">
    <source>
        <dbReference type="PROSITE" id="PS51006"/>
    </source>
</evidence>
<dbReference type="PROSITE" id="PS51006">
    <property type="entry name" value="PABS_2"/>
    <property type="match status" value="1"/>
</dbReference>
<dbReference type="InterPro" id="IPR030374">
    <property type="entry name" value="PABS"/>
</dbReference>
<evidence type="ECO:0000256" key="1">
    <source>
        <dbReference type="ARBA" id="ARBA00007867"/>
    </source>
</evidence>
<dbReference type="GO" id="GO:0010487">
    <property type="term" value="F:thermospermine synthase activity"/>
    <property type="evidence" value="ECO:0007669"/>
    <property type="project" value="UniProtKB-ARBA"/>
</dbReference>
<dbReference type="Pfam" id="PF01564">
    <property type="entry name" value="Spermine_synth"/>
    <property type="match status" value="1"/>
</dbReference>
<name>A0A6C0DUC7_9ZZZZ</name>
<reference evidence="5" key="1">
    <citation type="journal article" date="2020" name="Nature">
        <title>Giant virus diversity and host interactions through global metagenomics.</title>
        <authorList>
            <person name="Schulz F."/>
            <person name="Roux S."/>
            <person name="Paez-Espino D."/>
            <person name="Jungbluth S."/>
            <person name="Walsh D.A."/>
            <person name="Denef V.J."/>
            <person name="McMahon K.D."/>
            <person name="Konstantinidis K.T."/>
            <person name="Eloe-Fadrosh E.A."/>
            <person name="Kyrpides N.C."/>
            <person name="Woyke T."/>
        </authorList>
    </citation>
    <scope>NUCLEOTIDE SEQUENCE</scope>
    <source>
        <strain evidence="5">GVMAG-M-3300023174-60</strain>
    </source>
</reference>
<protein>
    <recommendedName>
        <fullName evidence="4">PABS domain-containing protein</fullName>
    </recommendedName>
</protein>
<dbReference type="PANTHER" id="PTHR43317">
    <property type="entry name" value="THERMOSPERMINE SYNTHASE ACAULIS5"/>
    <property type="match status" value="1"/>
</dbReference>
<keyword evidence="2" id="KW-0808">Transferase</keyword>
<organism evidence="5">
    <name type="scientific">viral metagenome</name>
    <dbReference type="NCBI Taxonomy" id="1070528"/>
    <lineage>
        <taxon>unclassified sequences</taxon>
        <taxon>metagenomes</taxon>
        <taxon>organismal metagenomes</taxon>
    </lineage>
</organism>
<proteinExistence type="inferred from homology"/>
<evidence type="ECO:0000256" key="3">
    <source>
        <dbReference type="ARBA" id="ARBA00023115"/>
    </source>
</evidence>
<dbReference type="PANTHER" id="PTHR43317:SF1">
    <property type="entry name" value="THERMOSPERMINE SYNTHASE ACAULIS5"/>
    <property type="match status" value="1"/>
</dbReference>
<dbReference type="InterPro" id="IPR029063">
    <property type="entry name" value="SAM-dependent_MTases_sf"/>
</dbReference>
<feature type="domain" description="PABS" evidence="4">
    <location>
        <begin position="4"/>
        <end position="165"/>
    </location>
</feature>
<evidence type="ECO:0000313" key="5">
    <source>
        <dbReference type="EMBL" id="QHT20224.1"/>
    </source>
</evidence>
<dbReference type="HAMAP" id="MF_00198">
    <property type="entry name" value="Spermidine_synth"/>
    <property type="match status" value="1"/>
</dbReference>
<keyword evidence="3" id="KW-0620">Polyamine biosynthesis</keyword>
<dbReference type="CDD" id="cd02440">
    <property type="entry name" value="AdoMet_MTases"/>
    <property type="match status" value="1"/>
</dbReference>
<accession>A0A6C0DUC7</accession>
<evidence type="ECO:0000256" key="2">
    <source>
        <dbReference type="ARBA" id="ARBA00022679"/>
    </source>
</evidence>
<dbReference type="Gene3D" id="3.40.50.150">
    <property type="entry name" value="Vaccinia Virus protein VP39"/>
    <property type="match status" value="1"/>
</dbReference>
<dbReference type="AlphaFoldDB" id="A0A6C0DUC7"/>
<sequence length="285" mass="33293">MSESIYYEDTIQEFGVAHNWHNATIKDSIVTSRGTKVEMVERPQWGLACYMDNSIQSGTIDEKIYHEALVHPVMSSIPIRKRVMIIGGGEGATAREVLKWSGVEEVDMFEWDEDVVELFRNKYPQWAQGAWDDPRLNINYSDIFEVIKTQPIKKYDVIIIDLFEPCEENKEQWNCLLKNLYSWVTLNGSIVMYAGMRNILVKEQPYQKLMNIIQYAETWHGIPIHDFSLNKDIIPYRVYIPSFSGESAFLLLKHRQLGVINFEEASKLNSHITPDIWNSYRTMNW</sequence>